<keyword evidence="2" id="KW-1185">Reference proteome</keyword>
<gene>
    <name evidence="1" type="ORF">Ga0074812_103392</name>
</gene>
<reference evidence="2" key="1">
    <citation type="submission" date="2015-11" db="EMBL/GenBank/DDBJ databases">
        <authorList>
            <person name="Varghese N."/>
        </authorList>
    </citation>
    <scope>NUCLEOTIDE SEQUENCE [LARGE SCALE GENOMIC DNA]</scope>
    <source>
        <strain evidence="2">DSM 45899</strain>
    </source>
</reference>
<dbReference type="EMBL" id="FAOZ01000003">
    <property type="protein sequence ID" value="CUU54902.1"/>
    <property type="molecule type" value="Genomic_DNA"/>
</dbReference>
<dbReference type="SUPFAM" id="SSF47240">
    <property type="entry name" value="Ferritin-like"/>
    <property type="match status" value="1"/>
</dbReference>
<evidence type="ECO:0000313" key="2">
    <source>
        <dbReference type="Proteomes" id="UP000198802"/>
    </source>
</evidence>
<evidence type="ECO:0000313" key="1">
    <source>
        <dbReference type="EMBL" id="CUU54902.1"/>
    </source>
</evidence>
<dbReference type="Proteomes" id="UP000198802">
    <property type="component" value="Unassembled WGS sequence"/>
</dbReference>
<protein>
    <recommendedName>
        <fullName evidence="3">Rubrerythrin</fullName>
    </recommendedName>
</protein>
<evidence type="ECO:0008006" key="3">
    <source>
        <dbReference type="Google" id="ProtNLM"/>
    </source>
</evidence>
<dbReference type="InterPro" id="IPR009078">
    <property type="entry name" value="Ferritin-like_SF"/>
</dbReference>
<name>A0A0S4QK60_9ACTN</name>
<sequence>MDEQDFRAAARDLSRLDHLDVPELEVVYKLERTSGFFYFQLADSLRNEEAAELLRRNGRGEWGHASRMQQALTIKLGCPYEPSADLEGGYPLGPPPPVDAALLAAIARGERAGDADYQRWAGTEPDPNVARLLRINGREDSQHADRVARVSALLDADM</sequence>
<organism evidence="1 2">
    <name type="scientific">Parafrankia irregularis</name>
    <dbReference type="NCBI Taxonomy" id="795642"/>
    <lineage>
        <taxon>Bacteria</taxon>
        <taxon>Bacillati</taxon>
        <taxon>Actinomycetota</taxon>
        <taxon>Actinomycetes</taxon>
        <taxon>Frankiales</taxon>
        <taxon>Frankiaceae</taxon>
        <taxon>Parafrankia</taxon>
    </lineage>
</organism>
<dbReference type="RefSeq" id="WP_091272813.1">
    <property type="nucleotide sequence ID" value="NZ_FAOZ01000003.1"/>
</dbReference>
<accession>A0A0S4QK60</accession>
<dbReference type="AlphaFoldDB" id="A0A0S4QK60"/>
<proteinExistence type="predicted"/>